<protein>
    <recommendedName>
        <fullName evidence="4">Secreted protein</fullName>
    </recommendedName>
</protein>
<evidence type="ECO:0000313" key="3">
    <source>
        <dbReference type="Proteomes" id="UP001497516"/>
    </source>
</evidence>
<evidence type="ECO:0008006" key="4">
    <source>
        <dbReference type="Google" id="ProtNLM"/>
    </source>
</evidence>
<accession>A0AAV2EM97</accession>
<organism evidence="2 3">
    <name type="scientific">Linum trigynum</name>
    <dbReference type="NCBI Taxonomy" id="586398"/>
    <lineage>
        <taxon>Eukaryota</taxon>
        <taxon>Viridiplantae</taxon>
        <taxon>Streptophyta</taxon>
        <taxon>Embryophyta</taxon>
        <taxon>Tracheophyta</taxon>
        <taxon>Spermatophyta</taxon>
        <taxon>Magnoliopsida</taxon>
        <taxon>eudicotyledons</taxon>
        <taxon>Gunneridae</taxon>
        <taxon>Pentapetalae</taxon>
        <taxon>rosids</taxon>
        <taxon>fabids</taxon>
        <taxon>Malpighiales</taxon>
        <taxon>Linaceae</taxon>
        <taxon>Linum</taxon>
    </lineage>
</organism>
<feature type="signal peptide" evidence="1">
    <location>
        <begin position="1"/>
        <end position="18"/>
    </location>
</feature>
<name>A0AAV2EM97_9ROSI</name>
<dbReference type="Proteomes" id="UP001497516">
    <property type="component" value="Chromosome 5"/>
</dbReference>
<evidence type="ECO:0000256" key="1">
    <source>
        <dbReference type="SAM" id="SignalP"/>
    </source>
</evidence>
<keyword evidence="1" id="KW-0732">Signal</keyword>
<sequence>MPDSLGLLVLLLEKECLCLFLVGRGEKRHRVETRRYRGAENSVKTMSRARATNLFGSAMLLLELEKFNDVARPKQHRGVQRGHEFRICVVNDAEGSTI</sequence>
<proteinExistence type="predicted"/>
<keyword evidence="3" id="KW-1185">Reference proteome</keyword>
<dbReference type="AlphaFoldDB" id="A0AAV2EM97"/>
<reference evidence="2 3" key="1">
    <citation type="submission" date="2024-04" db="EMBL/GenBank/DDBJ databases">
        <authorList>
            <person name="Fracassetti M."/>
        </authorList>
    </citation>
    <scope>NUCLEOTIDE SEQUENCE [LARGE SCALE GENOMIC DNA]</scope>
</reference>
<dbReference type="EMBL" id="OZ034818">
    <property type="protein sequence ID" value="CAL1386585.1"/>
    <property type="molecule type" value="Genomic_DNA"/>
</dbReference>
<evidence type="ECO:0000313" key="2">
    <source>
        <dbReference type="EMBL" id="CAL1386585.1"/>
    </source>
</evidence>
<feature type="chain" id="PRO_5043785594" description="Secreted protein" evidence="1">
    <location>
        <begin position="19"/>
        <end position="98"/>
    </location>
</feature>
<gene>
    <name evidence="2" type="ORF">LTRI10_LOCUS27623</name>
</gene>